<dbReference type="EMBL" id="CP124616">
    <property type="protein sequence ID" value="WGW05583.1"/>
    <property type="molecule type" value="Genomic_DNA"/>
</dbReference>
<dbReference type="Proteomes" id="UP001241605">
    <property type="component" value="Chromosome"/>
</dbReference>
<accession>A0ABY8QNQ6</accession>
<name>A0ABY8QNQ6_9RHOB</name>
<evidence type="ECO:0000256" key="1">
    <source>
        <dbReference type="SAM" id="MobiDB-lite"/>
    </source>
</evidence>
<protein>
    <submittedName>
        <fullName evidence="2">Uncharacterized protein</fullName>
    </submittedName>
</protein>
<feature type="region of interest" description="Disordered" evidence="1">
    <location>
        <begin position="1"/>
        <end position="25"/>
    </location>
</feature>
<proteinExistence type="predicted"/>
<evidence type="ECO:0000313" key="3">
    <source>
        <dbReference type="Proteomes" id="UP001241605"/>
    </source>
</evidence>
<evidence type="ECO:0000313" key="2">
    <source>
        <dbReference type="EMBL" id="WGW05583.1"/>
    </source>
</evidence>
<keyword evidence="3" id="KW-1185">Reference proteome</keyword>
<organism evidence="2 3">
    <name type="scientific">Tropicibacter oceani</name>
    <dbReference type="NCBI Taxonomy" id="3058420"/>
    <lineage>
        <taxon>Bacteria</taxon>
        <taxon>Pseudomonadati</taxon>
        <taxon>Pseudomonadota</taxon>
        <taxon>Alphaproteobacteria</taxon>
        <taxon>Rhodobacterales</taxon>
        <taxon>Roseobacteraceae</taxon>
        <taxon>Tropicibacter</taxon>
    </lineage>
</organism>
<dbReference type="RefSeq" id="WP_282302207.1">
    <property type="nucleotide sequence ID" value="NZ_CP124616.1"/>
</dbReference>
<reference evidence="2 3" key="1">
    <citation type="submission" date="2023-05" db="EMBL/GenBank/DDBJ databases">
        <title>YMD87, complete Genome.</title>
        <authorList>
            <person name="Zhang J."/>
            <person name="Xu X."/>
        </authorList>
    </citation>
    <scope>NUCLEOTIDE SEQUENCE [LARGE SCALE GENOMIC DNA]</scope>
    <source>
        <strain evidence="2 3">YMD87</strain>
    </source>
</reference>
<sequence length="41" mass="4231">MTDKSTPSKGTVKPTDKGITLDNGLKKGAQVDLGKAATTKK</sequence>
<gene>
    <name evidence="2" type="ORF">QF118_08555</name>
</gene>